<dbReference type="EMBL" id="HG916765">
    <property type="protein sequence ID" value="CDM22516.1"/>
    <property type="molecule type" value="Genomic_DNA"/>
</dbReference>
<keyword evidence="3" id="KW-1185">Reference proteome</keyword>
<reference evidence="2 3" key="1">
    <citation type="journal article" date="2014" name="BMC Microbiol.">
        <title>The oxygen-independent metabolism of cyclic monoterpenes in Castellaniella defragrans 65Phen.</title>
        <authorList>
            <person name="Petasch J."/>
            <person name="Disch E.M."/>
            <person name="Markert S."/>
            <person name="Becher D."/>
            <person name="Schweder T."/>
            <person name="Huttel B."/>
            <person name="Reinhardt R."/>
            <person name="Harder J."/>
        </authorList>
    </citation>
    <scope>NUCLEOTIDE SEQUENCE [LARGE SCALE GENOMIC DNA]</scope>
    <source>
        <strain evidence="2">65Phen</strain>
    </source>
</reference>
<sequence>MSPRSGARPEPGRPSCPKSEIGSLESAFPASCGHSTGGLRGQPCEKHDKVFSARRIIPGKPCEFSGI</sequence>
<evidence type="ECO:0000313" key="2">
    <source>
        <dbReference type="EMBL" id="CDM22516.1"/>
    </source>
</evidence>
<dbReference type="HOGENOM" id="CLU_2804556_0_0_4"/>
<dbReference type="KEGG" id="cdn:BN940_00176"/>
<proteinExistence type="predicted"/>
<protein>
    <submittedName>
        <fullName evidence="2">Uncharacterized protein</fullName>
    </submittedName>
</protein>
<accession>W8X0R4</accession>
<evidence type="ECO:0000256" key="1">
    <source>
        <dbReference type="SAM" id="MobiDB-lite"/>
    </source>
</evidence>
<feature type="region of interest" description="Disordered" evidence="1">
    <location>
        <begin position="1"/>
        <end position="21"/>
    </location>
</feature>
<evidence type="ECO:0000313" key="3">
    <source>
        <dbReference type="Proteomes" id="UP000019805"/>
    </source>
</evidence>
<dbReference type="AlphaFoldDB" id="W8X0R4"/>
<organism evidence="2 3">
    <name type="scientific">Castellaniella defragrans (strain DSM 12143 / CCUG 39792 / 65Phen)</name>
    <name type="common">Alcaligenes defragrans</name>
    <dbReference type="NCBI Taxonomy" id="1437824"/>
    <lineage>
        <taxon>Bacteria</taxon>
        <taxon>Pseudomonadati</taxon>
        <taxon>Pseudomonadota</taxon>
        <taxon>Betaproteobacteria</taxon>
        <taxon>Burkholderiales</taxon>
        <taxon>Alcaligenaceae</taxon>
        <taxon>Castellaniella</taxon>
    </lineage>
</organism>
<dbReference type="Proteomes" id="UP000019805">
    <property type="component" value="Chromosome"/>
</dbReference>
<gene>
    <name evidence="2" type="ORF">BN940_00176</name>
</gene>
<name>W8X0R4_CASD6</name>